<dbReference type="GO" id="GO:0003700">
    <property type="term" value="F:DNA-binding transcription factor activity"/>
    <property type="evidence" value="ECO:0007669"/>
    <property type="project" value="TreeGrafter"/>
</dbReference>
<evidence type="ECO:0000256" key="8">
    <source>
        <dbReference type="ARBA" id="ARBA00023163"/>
    </source>
</evidence>
<dbReference type="FunFam" id="3.30.160.60:FF:001669">
    <property type="entry name" value="Uncharacterized protein, isoform B"/>
    <property type="match status" value="1"/>
</dbReference>
<proteinExistence type="predicted"/>
<evidence type="ECO:0000256" key="2">
    <source>
        <dbReference type="ARBA" id="ARBA00022723"/>
    </source>
</evidence>
<accession>A0A9P0MPV6</accession>
<dbReference type="SMART" id="SM00355">
    <property type="entry name" value="ZnF_C2H2"/>
    <property type="match status" value="7"/>
</dbReference>
<dbReference type="GO" id="GO:0000978">
    <property type="term" value="F:RNA polymerase II cis-regulatory region sequence-specific DNA binding"/>
    <property type="evidence" value="ECO:0007669"/>
    <property type="project" value="TreeGrafter"/>
</dbReference>
<keyword evidence="6" id="KW-0805">Transcription regulation</keyword>
<keyword evidence="3" id="KW-0677">Repeat</keyword>
<dbReference type="GO" id="GO:0006357">
    <property type="term" value="P:regulation of transcription by RNA polymerase II"/>
    <property type="evidence" value="ECO:0007669"/>
    <property type="project" value="TreeGrafter"/>
</dbReference>
<dbReference type="AlphaFoldDB" id="A0A9P0MPV6"/>
<feature type="compositionally biased region" description="Low complexity" evidence="11">
    <location>
        <begin position="245"/>
        <end position="254"/>
    </location>
</feature>
<dbReference type="InterPro" id="IPR036236">
    <property type="entry name" value="Znf_C2H2_sf"/>
</dbReference>
<evidence type="ECO:0000256" key="11">
    <source>
        <dbReference type="SAM" id="MobiDB-lite"/>
    </source>
</evidence>
<feature type="compositionally biased region" description="Polar residues" evidence="11">
    <location>
        <begin position="264"/>
        <end position="281"/>
    </location>
</feature>
<reference evidence="13" key="1">
    <citation type="submission" date="2022-01" db="EMBL/GenBank/DDBJ databases">
        <authorList>
            <person name="King R."/>
        </authorList>
    </citation>
    <scope>NUCLEOTIDE SEQUENCE</scope>
</reference>
<comment type="subcellular location">
    <subcellularLocation>
        <location evidence="1">Nucleus</location>
    </subcellularLocation>
</comment>
<gene>
    <name evidence="13" type="ORF">NEZAVI_LOCUS9806</name>
</gene>
<dbReference type="SUPFAM" id="SSF57667">
    <property type="entry name" value="beta-beta-alpha zinc fingers"/>
    <property type="match status" value="2"/>
</dbReference>
<dbReference type="EMBL" id="OV725080">
    <property type="protein sequence ID" value="CAH1400599.1"/>
    <property type="molecule type" value="Genomic_DNA"/>
</dbReference>
<evidence type="ECO:0000256" key="6">
    <source>
        <dbReference type="ARBA" id="ARBA00023015"/>
    </source>
</evidence>
<dbReference type="PROSITE" id="PS50157">
    <property type="entry name" value="ZINC_FINGER_C2H2_2"/>
    <property type="match status" value="4"/>
</dbReference>
<evidence type="ECO:0000256" key="5">
    <source>
        <dbReference type="ARBA" id="ARBA00022833"/>
    </source>
</evidence>
<evidence type="ECO:0000256" key="1">
    <source>
        <dbReference type="ARBA" id="ARBA00004123"/>
    </source>
</evidence>
<feature type="domain" description="C2H2-type" evidence="12">
    <location>
        <begin position="129"/>
        <end position="156"/>
    </location>
</feature>
<protein>
    <recommendedName>
        <fullName evidence="12">C2H2-type domain-containing protein</fullName>
    </recommendedName>
</protein>
<dbReference type="OrthoDB" id="5576026at2759"/>
<dbReference type="Proteomes" id="UP001152798">
    <property type="component" value="Chromosome 4"/>
</dbReference>
<keyword evidence="14" id="KW-1185">Reference proteome</keyword>
<dbReference type="InterPro" id="IPR013087">
    <property type="entry name" value="Znf_C2H2_type"/>
</dbReference>
<keyword evidence="2" id="KW-0479">Metal-binding</keyword>
<evidence type="ECO:0000256" key="3">
    <source>
        <dbReference type="ARBA" id="ARBA00022737"/>
    </source>
</evidence>
<evidence type="ECO:0000256" key="7">
    <source>
        <dbReference type="ARBA" id="ARBA00023125"/>
    </source>
</evidence>
<keyword evidence="4 10" id="KW-0863">Zinc-finger</keyword>
<feature type="domain" description="C2H2-type" evidence="12">
    <location>
        <begin position="294"/>
        <end position="321"/>
    </location>
</feature>
<evidence type="ECO:0000313" key="13">
    <source>
        <dbReference type="EMBL" id="CAH1400599.1"/>
    </source>
</evidence>
<evidence type="ECO:0000256" key="4">
    <source>
        <dbReference type="ARBA" id="ARBA00022771"/>
    </source>
</evidence>
<feature type="domain" description="C2H2-type" evidence="12">
    <location>
        <begin position="101"/>
        <end position="128"/>
    </location>
</feature>
<keyword evidence="8" id="KW-0804">Transcription</keyword>
<keyword evidence="7" id="KW-0238">DNA-binding</keyword>
<organism evidence="13 14">
    <name type="scientific">Nezara viridula</name>
    <name type="common">Southern green stink bug</name>
    <name type="synonym">Cimex viridulus</name>
    <dbReference type="NCBI Taxonomy" id="85310"/>
    <lineage>
        <taxon>Eukaryota</taxon>
        <taxon>Metazoa</taxon>
        <taxon>Ecdysozoa</taxon>
        <taxon>Arthropoda</taxon>
        <taxon>Hexapoda</taxon>
        <taxon>Insecta</taxon>
        <taxon>Pterygota</taxon>
        <taxon>Neoptera</taxon>
        <taxon>Paraneoptera</taxon>
        <taxon>Hemiptera</taxon>
        <taxon>Heteroptera</taxon>
        <taxon>Panheteroptera</taxon>
        <taxon>Pentatomomorpha</taxon>
        <taxon>Pentatomoidea</taxon>
        <taxon>Pentatomidae</taxon>
        <taxon>Pentatominae</taxon>
        <taxon>Nezara</taxon>
    </lineage>
</organism>
<evidence type="ECO:0000256" key="10">
    <source>
        <dbReference type="PROSITE-ProRule" id="PRU00042"/>
    </source>
</evidence>
<evidence type="ECO:0000259" key="12">
    <source>
        <dbReference type="PROSITE" id="PS50157"/>
    </source>
</evidence>
<feature type="domain" description="C2H2-type" evidence="12">
    <location>
        <begin position="157"/>
        <end position="187"/>
    </location>
</feature>
<dbReference type="PANTHER" id="PTHR24404:SF78">
    <property type="entry name" value="ZINC FINGER PROTEIN ZTF-16"/>
    <property type="match status" value="1"/>
</dbReference>
<dbReference type="GO" id="GO:0005634">
    <property type="term" value="C:nucleus"/>
    <property type="evidence" value="ECO:0007669"/>
    <property type="project" value="UniProtKB-SubCell"/>
</dbReference>
<dbReference type="GO" id="GO:0008270">
    <property type="term" value="F:zinc ion binding"/>
    <property type="evidence" value="ECO:0007669"/>
    <property type="project" value="UniProtKB-KW"/>
</dbReference>
<dbReference type="FunFam" id="3.30.160.60:FF:001289">
    <property type="entry name" value="Zinc finger protein 574"/>
    <property type="match status" value="1"/>
</dbReference>
<evidence type="ECO:0000313" key="14">
    <source>
        <dbReference type="Proteomes" id="UP001152798"/>
    </source>
</evidence>
<dbReference type="Pfam" id="PF00096">
    <property type="entry name" value="zf-C2H2"/>
    <property type="match status" value="2"/>
</dbReference>
<keyword evidence="9" id="KW-0539">Nucleus</keyword>
<feature type="region of interest" description="Disordered" evidence="11">
    <location>
        <begin position="245"/>
        <end position="284"/>
    </location>
</feature>
<keyword evidence="5" id="KW-0862">Zinc</keyword>
<sequence length="347" mass="39478">MKYCVREDNWKDWIMAEDDNDSIKEESTSDVDSRTFKEEDICKDECDNEEINNAESGLNTNYDSSEGKIPTHRCERCDYESVSHTALLTHMAMCTSRSKMYECDVCQMKFSNSANMRRHKMRHTGVKPFECRICGKRFFRKDHLQEHSTTHAKANLFKCPICLRGFQRQIAMRAHFQNEHVQQGDAPIKTCPLCDFTAASMKSLRVHFHHRHGIDLDQPGYNTERVAESVTPPMHFLTPHVEISLPQSPSSPQLVVDDECAESPSGSPQSGDSNAPTSSQRAPEPVHLKSILNQTCQYCGITFPDSTLYLLHKGCHSEASPWKCNICGDQTANVYDFNSHLVSKNHQ</sequence>
<dbReference type="Gene3D" id="3.30.160.60">
    <property type="entry name" value="Classic Zinc Finger"/>
    <property type="match status" value="4"/>
</dbReference>
<dbReference type="InterPro" id="IPR050589">
    <property type="entry name" value="Ikaros_C2H2-ZF"/>
</dbReference>
<dbReference type="PROSITE" id="PS00028">
    <property type="entry name" value="ZINC_FINGER_C2H2_1"/>
    <property type="match status" value="4"/>
</dbReference>
<evidence type="ECO:0000256" key="9">
    <source>
        <dbReference type="ARBA" id="ARBA00023242"/>
    </source>
</evidence>
<dbReference type="PANTHER" id="PTHR24404">
    <property type="entry name" value="ZINC FINGER PROTEIN"/>
    <property type="match status" value="1"/>
</dbReference>
<name>A0A9P0MPV6_NEZVI</name>